<dbReference type="EMBL" id="MLQR01000033">
    <property type="protein sequence ID" value="OIJ12090.1"/>
    <property type="molecule type" value="Genomic_DNA"/>
</dbReference>
<reference evidence="1 2" key="1">
    <citation type="submission" date="2016-10" db="EMBL/GenBank/DDBJ databases">
        <title>Draft genome sequences of four alkaliphilic bacteria belonging to the Anaerobacillus genus.</title>
        <authorList>
            <person name="Bassil N.M."/>
            <person name="Lloyd J.R."/>
        </authorList>
    </citation>
    <scope>NUCLEOTIDE SEQUENCE [LARGE SCALE GENOMIC DNA]</scope>
    <source>
        <strain evidence="1 2">DSM 18345</strain>
    </source>
</reference>
<accession>A0A1S2LIN3</accession>
<keyword evidence="2" id="KW-1185">Reference proteome</keyword>
<dbReference type="RefSeq" id="WP_071310334.1">
    <property type="nucleotide sequence ID" value="NZ_MLQR01000033.1"/>
</dbReference>
<dbReference type="AlphaFoldDB" id="A0A1S2LIN3"/>
<proteinExistence type="predicted"/>
<comment type="caution">
    <text evidence="1">The sequence shown here is derived from an EMBL/GenBank/DDBJ whole genome shotgun (WGS) entry which is preliminary data.</text>
</comment>
<protein>
    <recommendedName>
        <fullName evidence="3">SipL SPOCS domain-containing protein</fullName>
    </recommendedName>
</protein>
<evidence type="ECO:0008006" key="3">
    <source>
        <dbReference type="Google" id="ProtNLM"/>
    </source>
</evidence>
<gene>
    <name evidence="1" type="ORF">BKP37_14515</name>
</gene>
<dbReference type="Proteomes" id="UP000179524">
    <property type="component" value="Unassembled WGS sequence"/>
</dbReference>
<evidence type="ECO:0000313" key="2">
    <source>
        <dbReference type="Proteomes" id="UP000179524"/>
    </source>
</evidence>
<organism evidence="1 2">
    <name type="scientific">Anaerobacillus alkalilacustris</name>
    <dbReference type="NCBI Taxonomy" id="393763"/>
    <lineage>
        <taxon>Bacteria</taxon>
        <taxon>Bacillati</taxon>
        <taxon>Bacillota</taxon>
        <taxon>Bacilli</taxon>
        <taxon>Bacillales</taxon>
        <taxon>Bacillaceae</taxon>
        <taxon>Anaerobacillus</taxon>
    </lineage>
</organism>
<sequence>MCINRKDQKIILNPVPLKFECFSPFVKKELSCTVISEHSTQLVPPAKIGSTTVEKKISAAIEKVCDKVIIICGLVTKKITYTAVQNHVEVAGHSIIDEIPFQCIIESDDIKKGDKFKIVEKKLLCDINRELNFKKDHAGELSLVYRFAEKDIIKICVKKTKKD</sequence>
<name>A0A1S2LIN3_9BACI</name>
<evidence type="ECO:0000313" key="1">
    <source>
        <dbReference type="EMBL" id="OIJ12090.1"/>
    </source>
</evidence>
<dbReference type="OrthoDB" id="2860440at2"/>